<proteinExistence type="predicted"/>
<organism evidence="1 2">
    <name type="scientific">Proteus terrae subsp. cibarius</name>
    <dbReference type="NCBI Taxonomy" id="626774"/>
    <lineage>
        <taxon>Bacteria</taxon>
        <taxon>Pseudomonadati</taxon>
        <taxon>Pseudomonadota</taxon>
        <taxon>Gammaproteobacteria</taxon>
        <taxon>Enterobacterales</taxon>
        <taxon>Morganellaceae</taxon>
        <taxon>Proteus</taxon>
    </lineage>
</organism>
<dbReference type="InterPro" id="IPR019701">
    <property type="entry name" value="Phage_P22_NinX"/>
</dbReference>
<dbReference type="Proteomes" id="UP000501338">
    <property type="component" value="Chromosome"/>
</dbReference>
<keyword evidence="2" id="KW-1185">Reference proteome</keyword>
<protein>
    <submittedName>
        <fullName evidence="1">DUF2591 domain-containing protein</fullName>
    </submittedName>
</protein>
<reference evidence="1 2" key="1">
    <citation type="submission" date="2020-01" db="EMBL/GenBank/DDBJ databases">
        <title>The genomic epidemiology of tigecycline resistance gene tet(X) variants in a swine farm in China.</title>
        <authorList>
            <person name="Peng K."/>
            <person name="Li R."/>
        </authorList>
    </citation>
    <scope>NUCLEOTIDE SEQUENCE [LARGE SCALE GENOMIC DNA]</scope>
    <source>
        <strain evidence="1 2">ZF1</strain>
    </source>
</reference>
<sequence length="111" mass="12810">MNKYTELSDFEVNKKVAEKLGAEWFVTTTVWDELVVMVGSKCFKPCNNPTDAMPIIKDNFISITYDGIAWDVSCVKYPELSVWSGLENYNDNFYRKAMELFLLMKEAENEG</sequence>
<name>A0ABX6JMK2_9GAMM</name>
<dbReference type="RefSeq" id="WP_156733159.1">
    <property type="nucleotide sequence ID" value="NZ_CP045008.1"/>
</dbReference>
<evidence type="ECO:0000313" key="1">
    <source>
        <dbReference type="EMBL" id="QIF90417.1"/>
    </source>
</evidence>
<gene>
    <name evidence="1" type="ORF">GTH23_10375</name>
</gene>
<dbReference type="EMBL" id="CP047340">
    <property type="protein sequence ID" value="QIF90417.1"/>
    <property type="molecule type" value="Genomic_DNA"/>
</dbReference>
<accession>A0ABX6JMK2</accession>
<evidence type="ECO:0000313" key="2">
    <source>
        <dbReference type="Proteomes" id="UP000501338"/>
    </source>
</evidence>
<dbReference type="Pfam" id="PF10765">
    <property type="entry name" value="Phage_P22_NinX"/>
    <property type="match status" value="1"/>
</dbReference>